<dbReference type="Proteomes" id="UP000499080">
    <property type="component" value="Unassembled WGS sequence"/>
</dbReference>
<dbReference type="Gene3D" id="3.30.420.10">
    <property type="entry name" value="Ribonuclease H-like superfamily/Ribonuclease H"/>
    <property type="match status" value="1"/>
</dbReference>
<dbReference type="AlphaFoldDB" id="A0A4Y2SJW5"/>
<comment type="caution">
    <text evidence="1">The sequence shown here is derived from an EMBL/GenBank/DDBJ whole genome shotgun (WGS) entry which is preliminary data.</text>
</comment>
<dbReference type="EMBL" id="BGPR01022155">
    <property type="protein sequence ID" value="GBN88191.1"/>
    <property type="molecule type" value="Genomic_DNA"/>
</dbReference>
<evidence type="ECO:0000313" key="1">
    <source>
        <dbReference type="EMBL" id="GBN88191.1"/>
    </source>
</evidence>
<evidence type="ECO:0000313" key="2">
    <source>
        <dbReference type="EMBL" id="GBN88203.1"/>
    </source>
</evidence>
<evidence type="ECO:0000313" key="3">
    <source>
        <dbReference type="Proteomes" id="UP000499080"/>
    </source>
</evidence>
<gene>
    <name evidence="1" type="ORF">AVEN_135571_1</name>
    <name evidence="2" type="ORF">AVEN_210710_1</name>
</gene>
<dbReference type="EMBL" id="BGPR01022157">
    <property type="protein sequence ID" value="GBN88203.1"/>
    <property type="molecule type" value="Genomic_DNA"/>
</dbReference>
<dbReference type="InterPro" id="IPR036397">
    <property type="entry name" value="RNaseH_sf"/>
</dbReference>
<dbReference type="GO" id="GO:0003676">
    <property type="term" value="F:nucleic acid binding"/>
    <property type="evidence" value="ECO:0007669"/>
    <property type="project" value="InterPro"/>
</dbReference>
<protein>
    <submittedName>
        <fullName evidence="1">Uncharacterized protein</fullName>
    </submittedName>
</protein>
<organism evidence="1 3">
    <name type="scientific">Araneus ventricosus</name>
    <name type="common">Orbweaver spider</name>
    <name type="synonym">Epeira ventricosa</name>
    <dbReference type="NCBI Taxonomy" id="182803"/>
    <lineage>
        <taxon>Eukaryota</taxon>
        <taxon>Metazoa</taxon>
        <taxon>Ecdysozoa</taxon>
        <taxon>Arthropoda</taxon>
        <taxon>Chelicerata</taxon>
        <taxon>Arachnida</taxon>
        <taxon>Araneae</taxon>
        <taxon>Araneomorphae</taxon>
        <taxon>Entelegynae</taxon>
        <taxon>Araneoidea</taxon>
        <taxon>Araneidae</taxon>
        <taxon>Araneus</taxon>
    </lineage>
</organism>
<sequence length="190" mass="21283">MNAVSIPGSEELEVLSPSCIEIVQPDSDLLAPNTIPTVKHEESSVLVWGSLSANEVGISVFIDGIIDEMKYLDMLNKNLKQNAQKPSLRSNSIFQQSNNLKQTAEIVKLRLLFKYKMRLRTPPQSPDLNVIENLRSKLEISAQKHSIKNKEHLKTVLQEEWGASFFIIKTGSDFTHFSSISCGNNALQCK</sequence>
<accession>A0A4Y2SJW5</accession>
<name>A0A4Y2SJW5_ARAVE</name>
<keyword evidence="3" id="KW-1185">Reference proteome</keyword>
<proteinExistence type="predicted"/>
<dbReference type="OrthoDB" id="6435577at2759"/>
<reference evidence="1 3" key="1">
    <citation type="journal article" date="2019" name="Sci. Rep.">
        <title>Orb-weaving spider Araneus ventricosus genome elucidates the spidroin gene catalogue.</title>
        <authorList>
            <person name="Kono N."/>
            <person name="Nakamura H."/>
            <person name="Ohtoshi R."/>
            <person name="Moran D.A.P."/>
            <person name="Shinohara A."/>
            <person name="Yoshida Y."/>
            <person name="Fujiwara M."/>
            <person name="Mori M."/>
            <person name="Tomita M."/>
            <person name="Arakawa K."/>
        </authorList>
    </citation>
    <scope>NUCLEOTIDE SEQUENCE [LARGE SCALE GENOMIC DNA]</scope>
</reference>